<feature type="transmembrane region" description="Helical" evidence="2">
    <location>
        <begin position="55"/>
        <end position="76"/>
    </location>
</feature>
<keyword evidence="2" id="KW-0812">Transmembrane</keyword>
<feature type="transmembrane region" description="Helical" evidence="2">
    <location>
        <begin position="187"/>
        <end position="207"/>
    </location>
</feature>
<evidence type="ECO:0000256" key="2">
    <source>
        <dbReference type="SAM" id="Phobius"/>
    </source>
</evidence>
<protein>
    <submittedName>
        <fullName evidence="3">Uncharacterized protein</fullName>
    </submittedName>
</protein>
<keyword evidence="2" id="KW-0472">Membrane</keyword>
<dbReference type="Proteomes" id="UP000449906">
    <property type="component" value="Unassembled WGS sequence"/>
</dbReference>
<dbReference type="EMBL" id="WBVM01000004">
    <property type="protein sequence ID" value="KAB2807925.1"/>
    <property type="molecule type" value="Genomic_DNA"/>
</dbReference>
<accession>A0A7J5DSJ0</accession>
<evidence type="ECO:0000256" key="1">
    <source>
        <dbReference type="SAM" id="MobiDB-lite"/>
    </source>
</evidence>
<dbReference type="RefSeq" id="WP_151582392.1">
    <property type="nucleotide sequence ID" value="NZ_WBVM01000004.1"/>
</dbReference>
<evidence type="ECO:0000313" key="3">
    <source>
        <dbReference type="EMBL" id="KAB2807925.1"/>
    </source>
</evidence>
<sequence>MDDSDSSAVVAAHRAARARGEERVLRRTCDGELHSYAPDEIGLGPVVSGTQTTSWWGLTIVAAVLWACFAASWLIILAPTADGGTPAWGGLAVTVLGGGLGGYASLLARRQYRARAVRRRRGVPEPSDVPVPDRWADPSPPRPAPARAGRWRLRPWWWVLPRGLLSAALVLAVVGATTEPGPTSPGVLAVAAAGLGLSVVVPVALALRRVWLSSRTGSRASRHPSPRSR</sequence>
<keyword evidence="2" id="KW-1133">Transmembrane helix</keyword>
<proteinExistence type="predicted"/>
<organism evidence="3 4">
    <name type="scientific">Nocardioides simplex</name>
    <name type="common">Arthrobacter simplex</name>
    <dbReference type="NCBI Taxonomy" id="2045"/>
    <lineage>
        <taxon>Bacteria</taxon>
        <taxon>Bacillati</taxon>
        <taxon>Actinomycetota</taxon>
        <taxon>Actinomycetes</taxon>
        <taxon>Propionibacteriales</taxon>
        <taxon>Nocardioidaceae</taxon>
        <taxon>Pimelobacter</taxon>
    </lineage>
</organism>
<dbReference type="AlphaFoldDB" id="A0A7J5DSJ0"/>
<name>A0A7J5DSJ0_NOCSI</name>
<gene>
    <name evidence="3" type="ORF">F9L07_24935</name>
</gene>
<feature type="transmembrane region" description="Helical" evidence="2">
    <location>
        <begin position="156"/>
        <end position="175"/>
    </location>
</feature>
<reference evidence="3 4" key="1">
    <citation type="submission" date="2019-09" db="EMBL/GenBank/DDBJ databases">
        <title>Pimelobacter sp. isolated from Paulinella.</title>
        <authorList>
            <person name="Jeong S.E."/>
        </authorList>
    </citation>
    <scope>NUCLEOTIDE SEQUENCE [LARGE SCALE GENOMIC DNA]</scope>
    <source>
        <strain evidence="3 4">Pch-N</strain>
    </source>
</reference>
<evidence type="ECO:0000313" key="4">
    <source>
        <dbReference type="Proteomes" id="UP000449906"/>
    </source>
</evidence>
<comment type="caution">
    <text evidence="3">The sequence shown here is derived from an EMBL/GenBank/DDBJ whole genome shotgun (WGS) entry which is preliminary data.</text>
</comment>
<feature type="transmembrane region" description="Helical" evidence="2">
    <location>
        <begin position="88"/>
        <end position="108"/>
    </location>
</feature>
<feature type="region of interest" description="Disordered" evidence="1">
    <location>
        <begin position="123"/>
        <end position="147"/>
    </location>
</feature>